<reference evidence="2 3" key="1">
    <citation type="submission" date="2011-04" db="EMBL/GenBank/DDBJ databases">
        <authorList>
            <person name="Muzny D."/>
            <person name="Qin X."/>
            <person name="Deng J."/>
            <person name="Jiang H."/>
            <person name="Liu Y."/>
            <person name="Qu J."/>
            <person name="Song X.-Z."/>
            <person name="Zhang L."/>
            <person name="Thornton R."/>
            <person name="Coyle M."/>
            <person name="Francisco L."/>
            <person name="Jackson L."/>
            <person name="Javaid M."/>
            <person name="Korchina V."/>
            <person name="Kovar C."/>
            <person name="Mata R."/>
            <person name="Mathew T."/>
            <person name="Ngo R."/>
            <person name="Nguyen L."/>
            <person name="Nguyen N."/>
            <person name="Okwuonu G."/>
            <person name="Ongeri F."/>
            <person name="Pham C."/>
            <person name="Simmons D."/>
            <person name="Wilczek-Boney K."/>
            <person name="Hale W."/>
            <person name="Jakkamsetti A."/>
            <person name="Pham P."/>
            <person name="Ruth R."/>
            <person name="San Lucas F."/>
            <person name="Warren J."/>
            <person name="Zhang J."/>
            <person name="Zhao Z."/>
            <person name="Zhou C."/>
            <person name="Zhu D."/>
            <person name="Lee S."/>
            <person name="Bess C."/>
            <person name="Blankenburg K."/>
            <person name="Forbes L."/>
            <person name="Fu Q."/>
            <person name="Gubbala S."/>
            <person name="Hirani K."/>
            <person name="Jayaseelan J.C."/>
            <person name="Lara F."/>
            <person name="Munidasa M."/>
            <person name="Palculict T."/>
            <person name="Patil S."/>
            <person name="Pu L.-L."/>
            <person name="Saada N."/>
            <person name="Tang L."/>
            <person name="Weissenberger G."/>
            <person name="Zhu Y."/>
            <person name="Hemphill L."/>
            <person name="Shang Y."/>
            <person name="Youmans B."/>
            <person name="Ayvaz T."/>
            <person name="Ross M."/>
            <person name="Santibanez J."/>
            <person name="Aqrawi P."/>
            <person name="Gross S."/>
            <person name="Joshi V."/>
            <person name="Fowler G."/>
            <person name="Nazareth L."/>
            <person name="Reid J."/>
            <person name="Worley K."/>
            <person name="Petrosino J."/>
            <person name="Highlander S."/>
            <person name="Gibbs R."/>
        </authorList>
    </citation>
    <scope>NUCLEOTIDE SEQUENCE [LARGE SCALE GENOMIC DNA]</scope>
    <source>
        <strain evidence="2 3">DSM 2778</strain>
    </source>
</reference>
<dbReference type="OrthoDB" id="9999292at2"/>
<dbReference type="RefSeq" id="WP_006306524.1">
    <property type="nucleotide sequence ID" value="NZ_GL892076.1"/>
</dbReference>
<protein>
    <submittedName>
        <fullName evidence="2">Uncharacterized protein</fullName>
    </submittedName>
</protein>
<dbReference type="AlphaFoldDB" id="F5RMR3"/>
<accession>F5RMR3</accession>
<organism evidence="2 3">
    <name type="scientific">Centipeda periodontii DSM 2778</name>
    <dbReference type="NCBI Taxonomy" id="888060"/>
    <lineage>
        <taxon>Bacteria</taxon>
        <taxon>Bacillati</taxon>
        <taxon>Bacillota</taxon>
        <taxon>Negativicutes</taxon>
        <taxon>Selenomonadales</taxon>
        <taxon>Selenomonadaceae</taxon>
        <taxon>Centipeda</taxon>
    </lineage>
</organism>
<dbReference type="HOGENOM" id="CLU_2971028_0_0_9"/>
<proteinExistence type="predicted"/>
<dbReference type="STRING" id="888060.HMPREF9081_1549"/>
<feature type="region of interest" description="Disordered" evidence="1">
    <location>
        <begin position="37"/>
        <end position="58"/>
    </location>
</feature>
<name>F5RMR3_9FIRM</name>
<evidence type="ECO:0000256" key="1">
    <source>
        <dbReference type="SAM" id="MobiDB-lite"/>
    </source>
</evidence>
<gene>
    <name evidence="2" type="ORF">HMPREF9081_1549</name>
</gene>
<sequence>MTRLIRLNEVQYAETEHQVAGLVMQGFEVSPLAAERVAEKPAKGKKEGAAASEGDERH</sequence>
<dbReference type="EMBL" id="AFHQ01000034">
    <property type="protein sequence ID" value="EGK59561.1"/>
    <property type="molecule type" value="Genomic_DNA"/>
</dbReference>
<evidence type="ECO:0000313" key="2">
    <source>
        <dbReference type="EMBL" id="EGK59561.1"/>
    </source>
</evidence>
<evidence type="ECO:0000313" key="3">
    <source>
        <dbReference type="Proteomes" id="UP000004067"/>
    </source>
</evidence>
<comment type="caution">
    <text evidence="2">The sequence shown here is derived from an EMBL/GenBank/DDBJ whole genome shotgun (WGS) entry which is preliminary data.</text>
</comment>
<keyword evidence="3" id="KW-1185">Reference proteome</keyword>
<dbReference type="Proteomes" id="UP000004067">
    <property type="component" value="Unassembled WGS sequence"/>
</dbReference>